<gene>
    <name evidence="1" type="ORF">HCN83_06205</name>
</gene>
<dbReference type="RefSeq" id="WP_168005540.1">
    <property type="nucleotide sequence ID" value="NZ_JAATHJ010000006.1"/>
</dbReference>
<name>A0A969TUB9_9BACI</name>
<evidence type="ECO:0000313" key="1">
    <source>
        <dbReference type="EMBL" id="NJP37180.1"/>
    </source>
</evidence>
<accession>A0A969TUB9</accession>
<reference evidence="1 2" key="1">
    <citation type="submission" date="2020-03" db="EMBL/GenBank/DDBJ databases">
        <title>Assessment of the enzymatic potential of alkaline-tolerant lipase obtained from Bacillus luteus H11 (technogenic soil) for the bioremediation of saline soils contaminated with petroleum substances.</title>
        <authorList>
            <person name="Kalwasinska A."/>
        </authorList>
    </citation>
    <scope>NUCLEOTIDE SEQUENCE [LARGE SCALE GENOMIC DNA]</scope>
    <source>
        <strain evidence="1 2">H11</strain>
    </source>
</reference>
<dbReference type="EMBL" id="JAATHJ010000006">
    <property type="protein sequence ID" value="NJP37180.1"/>
    <property type="molecule type" value="Genomic_DNA"/>
</dbReference>
<protein>
    <submittedName>
        <fullName evidence="1">HTH domain-containing protein</fullName>
    </submittedName>
</protein>
<comment type="caution">
    <text evidence="1">The sequence shown here is derived from an EMBL/GenBank/DDBJ whole genome shotgun (WGS) entry which is preliminary data.</text>
</comment>
<dbReference type="AlphaFoldDB" id="A0A969TUB9"/>
<dbReference type="Proteomes" id="UP000752012">
    <property type="component" value="Unassembled WGS sequence"/>
</dbReference>
<dbReference type="InterPro" id="IPR036388">
    <property type="entry name" value="WH-like_DNA-bd_sf"/>
</dbReference>
<keyword evidence="2" id="KW-1185">Reference proteome</keyword>
<dbReference type="Gene3D" id="1.10.10.10">
    <property type="entry name" value="Winged helix-like DNA-binding domain superfamily/Winged helix DNA-binding domain"/>
    <property type="match status" value="1"/>
</dbReference>
<evidence type="ECO:0000313" key="2">
    <source>
        <dbReference type="Proteomes" id="UP000752012"/>
    </source>
</evidence>
<organism evidence="1 2">
    <name type="scientific">Alkalicoccus luteus</name>
    <dbReference type="NCBI Taxonomy" id="1237094"/>
    <lineage>
        <taxon>Bacteria</taxon>
        <taxon>Bacillati</taxon>
        <taxon>Bacillota</taxon>
        <taxon>Bacilli</taxon>
        <taxon>Bacillales</taxon>
        <taxon>Bacillaceae</taxon>
        <taxon>Alkalicoccus</taxon>
    </lineage>
</organism>
<sequence length="172" mass="20264">MTLSEEHVQVIAAEAIKAYQQQEKENQRARDKRLHNTKLLLKNYRSFVRHCDNIKLELDNQDEEEEDIYRIIHSNEVAVEAIKRSKRRTIAMIRFIDQMLVVYKTLSQSSGKEEEARRYDIIEKMYIDSKKVSAEQIAECHNIETRTVYRDVNKACETLATLMFGVDAVRLK</sequence>
<proteinExistence type="predicted"/>